<dbReference type="PANTHER" id="PTHR43625">
    <property type="entry name" value="AFLATOXIN B1 ALDEHYDE REDUCTASE"/>
    <property type="match status" value="1"/>
</dbReference>
<keyword evidence="4" id="KW-1185">Reference proteome</keyword>
<proteinExistence type="predicted"/>
<organism evidence="3 4">
    <name type="scientific">Mycena albidolilacea</name>
    <dbReference type="NCBI Taxonomy" id="1033008"/>
    <lineage>
        <taxon>Eukaryota</taxon>
        <taxon>Fungi</taxon>
        <taxon>Dikarya</taxon>
        <taxon>Basidiomycota</taxon>
        <taxon>Agaricomycotina</taxon>
        <taxon>Agaricomycetes</taxon>
        <taxon>Agaricomycetidae</taxon>
        <taxon>Agaricales</taxon>
        <taxon>Marasmiineae</taxon>
        <taxon>Mycenaceae</taxon>
        <taxon>Mycena</taxon>
    </lineage>
</organism>
<dbReference type="AlphaFoldDB" id="A0AAD7EWR8"/>
<dbReference type="Proteomes" id="UP001218218">
    <property type="component" value="Unassembled WGS sequence"/>
</dbReference>
<evidence type="ECO:0000256" key="1">
    <source>
        <dbReference type="ARBA" id="ARBA00023002"/>
    </source>
</evidence>
<keyword evidence="1" id="KW-0560">Oxidoreductase</keyword>
<sequence length="349" mass="38235">MSTPFPTRKIGANGPSVSAIGLGAGGISGAFYGKADRARTDEMLTYAADRGLTFWDTADYYGDSEEIIGEWFAATGRRSEIFLATKFGAADLREGPNKGKTCSDPEYIKHAFKRSLKLLQTDHVDLYYQHRVDPAVPIEVVMETLRPFVESGQIKWLGLSECSAATLRRAKAVPGVGEKLIAAQMEYSPFELTIETSGFLDVANELGVAVVAYSPLGRGLITGRYQRPEDLDADDVRRLLPRFSSENFPKNLELVAHFKALGVKYKATPSQIALAWILAQHPSFVPIPGTRVVDRLEENAHSAEIALSPEDVKAIRKRVEEADVQGARHANLPEGDCIELAAWKDGGKQ</sequence>
<dbReference type="InterPro" id="IPR050791">
    <property type="entry name" value="Aldo-Keto_reductase"/>
</dbReference>
<dbReference type="Gene3D" id="3.20.20.100">
    <property type="entry name" value="NADP-dependent oxidoreductase domain"/>
    <property type="match status" value="1"/>
</dbReference>
<dbReference type="Pfam" id="PF00248">
    <property type="entry name" value="Aldo_ket_red"/>
    <property type="match status" value="1"/>
</dbReference>
<dbReference type="InterPro" id="IPR023210">
    <property type="entry name" value="NADP_OxRdtase_dom"/>
</dbReference>
<evidence type="ECO:0000313" key="3">
    <source>
        <dbReference type="EMBL" id="KAJ7353385.1"/>
    </source>
</evidence>
<evidence type="ECO:0000313" key="4">
    <source>
        <dbReference type="Proteomes" id="UP001218218"/>
    </source>
</evidence>
<feature type="domain" description="NADP-dependent oxidoreductase" evidence="2">
    <location>
        <begin position="20"/>
        <end position="317"/>
    </location>
</feature>
<evidence type="ECO:0000259" key="2">
    <source>
        <dbReference type="Pfam" id="PF00248"/>
    </source>
</evidence>
<protein>
    <submittedName>
        <fullName evidence="3">Aldo/keto reductase</fullName>
    </submittedName>
</protein>
<dbReference type="GO" id="GO:0005737">
    <property type="term" value="C:cytoplasm"/>
    <property type="evidence" value="ECO:0007669"/>
    <property type="project" value="TreeGrafter"/>
</dbReference>
<gene>
    <name evidence="3" type="ORF">DFH08DRAFT_774388</name>
</gene>
<dbReference type="EMBL" id="JARIHO010000011">
    <property type="protein sequence ID" value="KAJ7353385.1"/>
    <property type="molecule type" value="Genomic_DNA"/>
</dbReference>
<comment type="caution">
    <text evidence="3">The sequence shown here is derived from an EMBL/GenBank/DDBJ whole genome shotgun (WGS) entry which is preliminary data.</text>
</comment>
<dbReference type="PANTHER" id="PTHR43625:SF40">
    <property type="entry name" value="ALDO-KETO REDUCTASE YAKC [NADP(+)]"/>
    <property type="match status" value="1"/>
</dbReference>
<accession>A0AAD7EWR8</accession>
<reference evidence="3" key="1">
    <citation type="submission" date="2023-03" db="EMBL/GenBank/DDBJ databases">
        <title>Massive genome expansion in bonnet fungi (Mycena s.s.) driven by repeated elements and novel gene families across ecological guilds.</title>
        <authorList>
            <consortium name="Lawrence Berkeley National Laboratory"/>
            <person name="Harder C.B."/>
            <person name="Miyauchi S."/>
            <person name="Viragh M."/>
            <person name="Kuo A."/>
            <person name="Thoen E."/>
            <person name="Andreopoulos B."/>
            <person name="Lu D."/>
            <person name="Skrede I."/>
            <person name="Drula E."/>
            <person name="Henrissat B."/>
            <person name="Morin E."/>
            <person name="Kohler A."/>
            <person name="Barry K."/>
            <person name="LaButti K."/>
            <person name="Morin E."/>
            <person name="Salamov A."/>
            <person name="Lipzen A."/>
            <person name="Mereny Z."/>
            <person name="Hegedus B."/>
            <person name="Baldrian P."/>
            <person name="Stursova M."/>
            <person name="Weitz H."/>
            <person name="Taylor A."/>
            <person name="Grigoriev I.V."/>
            <person name="Nagy L.G."/>
            <person name="Martin F."/>
            <person name="Kauserud H."/>
        </authorList>
    </citation>
    <scope>NUCLEOTIDE SEQUENCE</scope>
    <source>
        <strain evidence="3">CBHHK002</strain>
    </source>
</reference>
<dbReference type="GO" id="GO:0016491">
    <property type="term" value="F:oxidoreductase activity"/>
    <property type="evidence" value="ECO:0007669"/>
    <property type="project" value="UniProtKB-KW"/>
</dbReference>
<dbReference type="SUPFAM" id="SSF51430">
    <property type="entry name" value="NAD(P)-linked oxidoreductase"/>
    <property type="match status" value="1"/>
</dbReference>
<name>A0AAD7EWR8_9AGAR</name>
<dbReference type="InterPro" id="IPR036812">
    <property type="entry name" value="NAD(P)_OxRdtase_dom_sf"/>
</dbReference>